<dbReference type="AlphaFoldDB" id="A0A4D4L462"/>
<dbReference type="Proteomes" id="UP000301309">
    <property type="component" value="Unassembled WGS sequence"/>
</dbReference>
<name>A0A4D4L462_STRVO</name>
<evidence type="ECO:0000313" key="2">
    <source>
        <dbReference type="Proteomes" id="UP000301309"/>
    </source>
</evidence>
<protein>
    <recommendedName>
        <fullName evidence="3">DeoR C-terminal sensor domain-containing protein</fullName>
    </recommendedName>
</protein>
<gene>
    <name evidence="1" type="ORF">SVIO_039910</name>
</gene>
<comment type="caution">
    <text evidence="1">The sequence shown here is derived from an EMBL/GenBank/DDBJ whole genome shotgun (WGS) entry which is preliminary data.</text>
</comment>
<proteinExistence type="predicted"/>
<evidence type="ECO:0000313" key="1">
    <source>
        <dbReference type="EMBL" id="GDY53368.1"/>
    </source>
</evidence>
<dbReference type="EMBL" id="BJHW01000001">
    <property type="protein sequence ID" value="GDY53368.1"/>
    <property type="molecule type" value="Genomic_DNA"/>
</dbReference>
<accession>A0A4D4L462</accession>
<organism evidence="1 2">
    <name type="scientific">Streptomyces violaceusniger</name>
    <dbReference type="NCBI Taxonomy" id="68280"/>
    <lineage>
        <taxon>Bacteria</taxon>
        <taxon>Bacillati</taxon>
        <taxon>Actinomycetota</taxon>
        <taxon>Actinomycetes</taxon>
        <taxon>Kitasatosporales</taxon>
        <taxon>Streptomycetaceae</taxon>
        <taxon>Streptomyces</taxon>
        <taxon>Streptomyces violaceusniger group</taxon>
    </lineage>
</organism>
<reference evidence="1 2" key="1">
    <citation type="journal article" date="2020" name="Int. J. Syst. Evol. Microbiol.">
        <title>Reclassification of Streptomyces castelarensis and Streptomyces sporoclivatus as later heterotypic synonyms of Streptomyces antimycoticus.</title>
        <authorList>
            <person name="Komaki H."/>
            <person name="Tamura T."/>
        </authorList>
    </citation>
    <scope>NUCLEOTIDE SEQUENCE [LARGE SCALE GENOMIC DNA]</scope>
    <source>
        <strain evidence="1 2">NBRC 13459</strain>
    </source>
</reference>
<keyword evidence="2" id="KW-1185">Reference proteome</keyword>
<sequence>MIETAGKVVLVAVETKFPGTGSLRVCSLSDVDVLITTSGADPNTLQLCREADGKVILA</sequence>
<evidence type="ECO:0008006" key="3">
    <source>
        <dbReference type="Google" id="ProtNLM"/>
    </source>
</evidence>